<dbReference type="AlphaFoldDB" id="F4BG29"/>
<dbReference type="InterPro" id="IPR042211">
    <property type="entry name" value="CRISPR-assoc_Cas1_N"/>
</dbReference>
<accession>F4BG29</accession>
<dbReference type="GO" id="GO:0051607">
    <property type="term" value="P:defense response to virus"/>
    <property type="evidence" value="ECO:0007669"/>
    <property type="project" value="UniProtKB-KW"/>
</dbReference>
<dbReference type="GO" id="GO:0043571">
    <property type="term" value="P:maintenance of CRISPR repeat elements"/>
    <property type="evidence" value="ECO:0007669"/>
    <property type="project" value="InterPro"/>
</dbReference>
<dbReference type="GO" id="GO:0046872">
    <property type="term" value="F:metal ion binding"/>
    <property type="evidence" value="ECO:0007669"/>
    <property type="project" value="UniProtKB-KW"/>
</dbReference>
<protein>
    <submittedName>
        <fullName evidence="7">CRISPR-associated protein Cas1</fullName>
    </submittedName>
</protein>
<keyword evidence="1" id="KW-0540">Nuclease</keyword>
<evidence type="ECO:0000256" key="2">
    <source>
        <dbReference type="ARBA" id="ARBA00022723"/>
    </source>
</evidence>
<dbReference type="Proteomes" id="UP000008303">
    <property type="component" value="Chromosome"/>
</dbReference>
<organism evidence="7 8">
    <name type="scientific">Francisella hispaniensis</name>
    <dbReference type="NCBI Taxonomy" id="622488"/>
    <lineage>
        <taxon>Bacteria</taxon>
        <taxon>Pseudomonadati</taxon>
        <taxon>Pseudomonadota</taxon>
        <taxon>Gammaproteobacteria</taxon>
        <taxon>Thiotrichales</taxon>
        <taxon>Francisellaceae</taxon>
        <taxon>Francisella</taxon>
    </lineage>
</organism>
<keyword evidence="2" id="KW-0479">Metal-binding</keyword>
<dbReference type="HOGENOM" id="CLU_2537634_0_0_6"/>
<evidence type="ECO:0000256" key="5">
    <source>
        <dbReference type="ARBA" id="ARBA00022842"/>
    </source>
</evidence>
<evidence type="ECO:0000256" key="6">
    <source>
        <dbReference type="ARBA" id="ARBA00023118"/>
    </source>
</evidence>
<dbReference type="eggNOG" id="COG1518">
    <property type="taxonomic scope" value="Bacteria"/>
</dbReference>
<keyword evidence="4" id="KW-0378">Hydrolase</keyword>
<evidence type="ECO:0000256" key="3">
    <source>
        <dbReference type="ARBA" id="ARBA00022759"/>
    </source>
</evidence>
<dbReference type="Gene3D" id="3.100.10.20">
    <property type="entry name" value="CRISPR-associated endonuclease Cas1, N-terminal domain"/>
    <property type="match status" value="1"/>
</dbReference>
<dbReference type="GO" id="GO:0016787">
    <property type="term" value="F:hydrolase activity"/>
    <property type="evidence" value="ECO:0007669"/>
    <property type="project" value="UniProtKB-KW"/>
</dbReference>
<name>F4BG29_9GAMM</name>
<keyword evidence="6" id="KW-0051">Antiviral defense</keyword>
<keyword evidence="5" id="KW-0460">Magnesium</keyword>
<reference evidence="8" key="1">
    <citation type="journal article" date="2011" name="Appl. Environ. Microbiol.">
        <title>Common ancestry and novel genetic traits of Francisella novicida-like isolates from North America and Australia as revealed by comparative genomic analyses.</title>
        <authorList>
            <person name="Siddaramappa S."/>
            <person name="Challacombe J.F."/>
            <person name="Petersen J.M."/>
            <person name="Pillai S."/>
            <person name="Hogg G."/>
            <person name="Kuske C.R."/>
        </authorList>
    </citation>
    <scope>NUCLEOTIDE SEQUENCE [LARGE SCALE GENOMIC DNA]</scope>
    <source>
        <strain evidence="8">3523</strain>
    </source>
</reference>
<proteinExistence type="predicted"/>
<sequence length="83" mass="9533">MKHLIISEYGLYLGLEAGRLVVKNKEDKKYFPLNRLATVSIAKKGVSFSSDLIEQFSLRGIKLFFWILEVLLTRCLLVLISML</sequence>
<dbReference type="GO" id="GO:0003676">
    <property type="term" value="F:nucleic acid binding"/>
    <property type="evidence" value="ECO:0007669"/>
    <property type="project" value="InterPro"/>
</dbReference>
<gene>
    <name evidence="7" type="ordered locus">FN3523_1120</name>
</gene>
<evidence type="ECO:0000256" key="4">
    <source>
        <dbReference type="ARBA" id="ARBA00022801"/>
    </source>
</evidence>
<keyword evidence="3" id="KW-0255">Endonuclease</keyword>
<evidence type="ECO:0000256" key="1">
    <source>
        <dbReference type="ARBA" id="ARBA00022722"/>
    </source>
</evidence>
<dbReference type="GO" id="GO:0004519">
    <property type="term" value="F:endonuclease activity"/>
    <property type="evidence" value="ECO:0007669"/>
    <property type="project" value="UniProtKB-KW"/>
</dbReference>
<dbReference type="KEGG" id="fcn:FN3523_1120"/>
<evidence type="ECO:0000313" key="8">
    <source>
        <dbReference type="Proteomes" id="UP000008303"/>
    </source>
</evidence>
<dbReference type="PATRIC" id="fig|676032.3.peg.1128"/>
<dbReference type="Pfam" id="PF01867">
    <property type="entry name" value="Cas_Cas1"/>
    <property type="match status" value="1"/>
</dbReference>
<dbReference type="InterPro" id="IPR002729">
    <property type="entry name" value="CRISPR-assoc_Cas1"/>
</dbReference>
<evidence type="ECO:0000313" key="7">
    <source>
        <dbReference type="EMBL" id="AEE26423.1"/>
    </source>
</evidence>
<dbReference type="EMBL" id="CP002558">
    <property type="protein sequence ID" value="AEE26423.1"/>
    <property type="molecule type" value="Genomic_DNA"/>
</dbReference>